<dbReference type="AlphaFoldDB" id="A0A0S3PUC1"/>
<protein>
    <submittedName>
        <fullName evidence="1">Uncharacterized protein</fullName>
    </submittedName>
</protein>
<evidence type="ECO:0000313" key="2">
    <source>
        <dbReference type="Proteomes" id="UP000236884"/>
    </source>
</evidence>
<name>A0A0S3PUC1_9BRAD</name>
<gene>
    <name evidence="1" type="ORF">GJW-30_1_02078</name>
</gene>
<reference evidence="1 2" key="1">
    <citation type="submission" date="2015-08" db="EMBL/GenBank/DDBJ databases">
        <title>Investigation of the bacterial diversity of lava forest soil.</title>
        <authorList>
            <person name="Lee J.S."/>
        </authorList>
    </citation>
    <scope>NUCLEOTIDE SEQUENCE [LARGE SCALE GENOMIC DNA]</scope>
    <source>
        <strain evidence="1 2">GJW-30</strain>
    </source>
</reference>
<accession>A0A0S3PUC1</accession>
<dbReference type="RefSeq" id="WP_096355016.1">
    <property type="nucleotide sequence ID" value="NZ_AP014946.1"/>
</dbReference>
<dbReference type="Proteomes" id="UP000236884">
    <property type="component" value="Chromosome"/>
</dbReference>
<proteinExistence type="predicted"/>
<dbReference type="KEGG" id="vgo:GJW-30_1_02078"/>
<dbReference type="EMBL" id="AP014946">
    <property type="protein sequence ID" value="BAT59545.1"/>
    <property type="molecule type" value="Genomic_DNA"/>
</dbReference>
<sequence>MKTCVWEEMGRISFVADGDGTPGTVVYGEAIIAGQRLAGYFLDDGTPVRREGQTRFVRLRPETVFIRQAA</sequence>
<evidence type="ECO:0000313" key="1">
    <source>
        <dbReference type="EMBL" id="BAT59545.1"/>
    </source>
</evidence>
<keyword evidence="2" id="KW-1185">Reference proteome</keyword>
<organism evidence="1 2">
    <name type="scientific">Variibacter gotjawalensis</name>
    <dbReference type="NCBI Taxonomy" id="1333996"/>
    <lineage>
        <taxon>Bacteria</taxon>
        <taxon>Pseudomonadati</taxon>
        <taxon>Pseudomonadota</taxon>
        <taxon>Alphaproteobacteria</taxon>
        <taxon>Hyphomicrobiales</taxon>
        <taxon>Nitrobacteraceae</taxon>
        <taxon>Variibacter</taxon>
    </lineage>
</organism>